<reference evidence="10" key="1">
    <citation type="submission" date="2016-10" db="EMBL/GenBank/DDBJ databases">
        <authorList>
            <person name="Varghese N."/>
            <person name="Submissions S."/>
        </authorList>
    </citation>
    <scope>NUCLEOTIDE SEQUENCE [LARGE SCALE GENOMIC DNA]</scope>
    <source>
        <strain evidence="10">DSM 19110</strain>
    </source>
</reference>
<dbReference type="InterPro" id="IPR014284">
    <property type="entry name" value="RNA_pol_sigma-70_dom"/>
</dbReference>
<keyword evidence="4 6" id="KW-0238">DNA-binding</keyword>
<dbReference type="STRING" id="430522.BFS30_07775"/>
<evidence type="ECO:0000259" key="7">
    <source>
        <dbReference type="Pfam" id="PF04542"/>
    </source>
</evidence>
<name>A0A1G9X6I5_9SPHI</name>
<dbReference type="PROSITE" id="PS01063">
    <property type="entry name" value="SIGMA70_ECF"/>
    <property type="match status" value="1"/>
</dbReference>
<dbReference type="SUPFAM" id="SSF88946">
    <property type="entry name" value="Sigma2 domain of RNA polymerase sigma factors"/>
    <property type="match status" value="1"/>
</dbReference>
<evidence type="ECO:0000256" key="1">
    <source>
        <dbReference type="ARBA" id="ARBA00010641"/>
    </source>
</evidence>
<organism evidence="9 10">
    <name type="scientific">Pedobacter steynii</name>
    <dbReference type="NCBI Taxonomy" id="430522"/>
    <lineage>
        <taxon>Bacteria</taxon>
        <taxon>Pseudomonadati</taxon>
        <taxon>Bacteroidota</taxon>
        <taxon>Sphingobacteriia</taxon>
        <taxon>Sphingobacteriales</taxon>
        <taxon>Sphingobacteriaceae</taxon>
        <taxon>Pedobacter</taxon>
    </lineage>
</organism>
<sequence length="202" mass="23832">MQVHHTEQLEDKDLLIKLREGDELAFVKIYNQYRKKVHTYAYQLSKSTDTAEEIVQEVFIRIWQKRIQINTDLSFNAYIKKITINHVLNHLKKVARDKSLQEEVLQQVEISANRTEDQLLEKELRKIYQDAITLLPAQKKLIYQMSRTEELSHEEIASKLDISKNTVKNHMVEASKFIREYVRKNGGIIGFIIVSSNYFHSN</sequence>
<dbReference type="InterPro" id="IPR014327">
    <property type="entry name" value="RNA_pol_sigma70_bacteroid"/>
</dbReference>
<dbReference type="GO" id="GO:0016987">
    <property type="term" value="F:sigma factor activity"/>
    <property type="evidence" value="ECO:0007669"/>
    <property type="project" value="UniProtKB-KW"/>
</dbReference>
<feature type="domain" description="RNA polymerase sigma-70 region 2" evidence="7">
    <location>
        <begin position="29"/>
        <end position="96"/>
    </location>
</feature>
<dbReference type="GO" id="GO:0003677">
    <property type="term" value="F:DNA binding"/>
    <property type="evidence" value="ECO:0007669"/>
    <property type="project" value="UniProtKB-KW"/>
</dbReference>
<dbReference type="InterPro" id="IPR013249">
    <property type="entry name" value="RNA_pol_sigma70_r4_t2"/>
</dbReference>
<dbReference type="Pfam" id="PF08281">
    <property type="entry name" value="Sigma70_r4_2"/>
    <property type="match status" value="1"/>
</dbReference>
<feature type="domain" description="RNA polymerase sigma factor 70 region 4 type 2" evidence="8">
    <location>
        <begin position="127"/>
        <end position="176"/>
    </location>
</feature>
<dbReference type="EMBL" id="FNGY01000005">
    <property type="protein sequence ID" value="SDM92302.1"/>
    <property type="molecule type" value="Genomic_DNA"/>
</dbReference>
<evidence type="ECO:0000256" key="2">
    <source>
        <dbReference type="ARBA" id="ARBA00023015"/>
    </source>
</evidence>
<evidence type="ECO:0000259" key="8">
    <source>
        <dbReference type="Pfam" id="PF08281"/>
    </source>
</evidence>
<protein>
    <recommendedName>
        <fullName evidence="6">RNA polymerase sigma factor</fullName>
    </recommendedName>
</protein>
<dbReference type="InterPro" id="IPR039425">
    <property type="entry name" value="RNA_pol_sigma-70-like"/>
</dbReference>
<proteinExistence type="inferred from homology"/>
<dbReference type="InterPro" id="IPR013324">
    <property type="entry name" value="RNA_pol_sigma_r3/r4-like"/>
</dbReference>
<evidence type="ECO:0000256" key="3">
    <source>
        <dbReference type="ARBA" id="ARBA00023082"/>
    </source>
</evidence>
<dbReference type="SUPFAM" id="SSF88659">
    <property type="entry name" value="Sigma3 and sigma4 domains of RNA polymerase sigma factors"/>
    <property type="match status" value="1"/>
</dbReference>
<dbReference type="OrthoDB" id="659577at2"/>
<dbReference type="PANTHER" id="PTHR43133">
    <property type="entry name" value="RNA POLYMERASE ECF-TYPE SIGMA FACTO"/>
    <property type="match status" value="1"/>
</dbReference>
<dbReference type="PANTHER" id="PTHR43133:SF46">
    <property type="entry name" value="RNA POLYMERASE SIGMA-70 FACTOR ECF SUBFAMILY"/>
    <property type="match status" value="1"/>
</dbReference>
<keyword evidence="2 6" id="KW-0805">Transcription regulation</keyword>
<dbReference type="RefSeq" id="WP_074608704.1">
    <property type="nucleotide sequence ID" value="NZ_FNGY01000005.1"/>
</dbReference>
<dbReference type="InterPro" id="IPR013325">
    <property type="entry name" value="RNA_pol_sigma_r2"/>
</dbReference>
<dbReference type="NCBIfam" id="TIGR02985">
    <property type="entry name" value="Sig70_bacteroi1"/>
    <property type="match status" value="1"/>
</dbReference>
<keyword evidence="10" id="KW-1185">Reference proteome</keyword>
<comment type="similarity">
    <text evidence="1 6">Belongs to the sigma-70 factor family. ECF subfamily.</text>
</comment>
<dbReference type="Gene3D" id="1.10.10.10">
    <property type="entry name" value="Winged helix-like DNA-binding domain superfamily/Winged helix DNA-binding domain"/>
    <property type="match status" value="1"/>
</dbReference>
<evidence type="ECO:0000256" key="5">
    <source>
        <dbReference type="ARBA" id="ARBA00023163"/>
    </source>
</evidence>
<dbReference type="GO" id="GO:0006352">
    <property type="term" value="P:DNA-templated transcription initiation"/>
    <property type="evidence" value="ECO:0007669"/>
    <property type="project" value="InterPro"/>
</dbReference>
<evidence type="ECO:0000256" key="6">
    <source>
        <dbReference type="RuleBase" id="RU000716"/>
    </source>
</evidence>
<dbReference type="Pfam" id="PF04542">
    <property type="entry name" value="Sigma70_r2"/>
    <property type="match status" value="1"/>
</dbReference>
<dbReference type="InterPro" id="IPR007627">
    <property type="entry name" value="RNA_pol_sigma70_r2"/>
</dbReference>
<accession>A0A1G9X6I5</accession>
<dbReference type="InterPro" id="IPR000838">
    <property type="entry name" value="RNA_pol_sigma70_ECF_CS"/>
</dbReference>
<evidence type="ECO:0000313" key="9">
    <source>
        <dbReference type="EMBL" id="SDM92302.1"/>
    </source>
</evidence>
<keyword evidence="3 6" id="KW-0731">Sigma factor</keyword>
<dbReference type="AlphaFoldDB" id="A0A1G9X6I5"/>
<keyword evidence="5 6" id="KW-0804">Transcription</keyword>
<evidence type="ECO:0000256" key="4">
    <source>
        <dbReference type="ARBA" id="ARBA00023125"/>
    </source>
</evidence>
<evidence type="ECO:0000313" key="10">
    <source>
        <dbReference type="Proteomes" id="UP000183200"/>
    </source>
</evidence>
<dbReference type="InterPro" id="IPR036388">
    <property type="entry name" value="WH-like_DNA-bd_sf"/>
</dbReference>
<dbReference type="Gene3D" id="1.10.1740.10">
    <property type="match status" value="1"/>
</dbReference>
<dbReference type="Proteomes" id="UP000183200">
    <property type="component" value="Unassembled WGS sequence"/>
</dbReference>
<dbReference type="NCBIfam" id="TIGR02937">
    <property type="entry name" value="sigma70-ECF"/>
    <property type="match status" value="1"/>
</dbReference>
<gene>
    <name evidence="9" type="ORF">SAMN05421820_105391</name>
</gene>